<dbReference type="InterPro" id="IPR002938">
    <property type="entry name" value="FAD-bd"/>
</dbReference>
<sequence length="401" mass="43355">MNTSEPSGPRVLISGASIAGPSLAYWLDRHGFEVTVVERAPKVRPGGQAIDVRGPALEVAERMGILGELRARSVGMRGMSVVDGDGAELYRSTERTVSGGDLGSPDIEILRDDLAEIIVAAGGEAIEYLFDDSIASLEQDEDEVRVTFERGPRRSYDLVVGADGLHSHTRRLVFGPTEQFIRHLGTCMAVCTVPNFLGLDHWQVMHQMPGGGMRGAMVMSVRDGTQARAYLMFDPAEPITCDHRDIHGQKNLVARELAGDSWQMPRLLELMRSAPDFHFDSASQIHMDSWSKGRVVLLGDAGYCGSPLSGQGTTMAMVGAYVLAGELKAADGDHTTAFTAYDKELRDYVRANQEVAITNMSLRRAQLEQEAGGSSAAADALAEADAATFAEVVTSYTVKDY</sequence>
<dbReference type="GO" id="GO:0004497">
    <property type="term" value="F:monooxygenase activity"/>
    <property type="evidence" value="ECO:0007669"/>
    <property type="project" value="UniProtKB-KW"/>
</dbReference>
<keyword evidence="3" id="KW-1185">Reference proteome</keyword>
<comment type="caution">
    <text evidence="2">The sequence shown here is derived from an EMBL/GenBank/DDBJ whole genome shotgun (WGS) entry which is preliminary data.</text>
</comment>
<name>A0ABV8G8X9_9ACTN</name>
<dbReference type="InterPro" id="IPR051704">
    <property type="entry name" value="FAD_aromatic-hydroxylase"/>
</dbReference>
<feature type="domain" description="FAD-binding" evidence="1">
    <location>
        <begin position="11"/>
        <end position="330"/>
    </location>
</feature>
<evidence type="ECO:0000313" key="3">
    <source>
        <dbReference type="Proteomes" id="UP001595851"/>
    </source>
</evidence>
<accession>A0ABV8G8X9</accession>
<dbReference type="RefSeq" id="WP_379528839.1">
    <property type="nucleotide sequence ID" value="NZ_JBHSBI010000007.1"/>
</dbReference>
<dbReference type="Gene3D" id="3.30.9.10">
    <property type="entry name" value="D-Amino Acid Oxidase, subunit A, domain 2"/>
    <property type="match status" value="1"/>
</dbReference>
<dbReference type="Gene3D" id="3.50.50.60">
    <property type="entry name" value="FAD/NAD(P)-binding domain"/>
    <property type="match status" value="1"/>
</dbReference>
<dbReference type="PANTHER" id="PTHR46865">
    <property type="entry name" value="OXIDOREDUCTASE-RELATED"/>
    <property type="match status" value="1"/>
</dbReference>
<reference evidence="3" key="1">
    <citation type="journal article" date="2019" name="Int. J. Syst. Evol. Microbiol.">
        <title>The Global Catalogue of Microorganisms (GCM) 10K type strain sequencing project: providing services to taxonomists for standard genome sequencing and annotation.</title>
        <authorList>
            <consortium name="The Broad Institute Genomics Platform"/>
            <consortium name="The Broad Institute Genome Sequencing Center for Infectious Disease"/>
            <person name="Wu L."/>
            <person name="Ma J."/>
        </authorList>
    </citation>
    <scope>NUCLEOTIDE SEQUENCE [LARGE SCALE GENOMIC DNA]</scope>
    <source>
        <strain evidence="3">TBRC 1276</strain>
    </source>
</reference>
<organism evidence="2 3">
    <name type="scientific">Nonomuraea purpurea</name>
    <dbReference type="NCBI Taxonomy" id="1849276"/>
    <lineage>
        <taxon>Bacteria</taxon>
        <taxon>Bacillati</taxon>
        <taxon>Actinomycetota</taxon>
        <taxon>Actinomycetes</taxon>
        <taxon>Streptosporangiales</taxon>
        <taxon>Streptosporangiaceae</taxon>
        <taxon>Nonomuraea</taxon>
    </lineage>
</organism>
<evidence type="ECO:0000259" key="1">
    <source>
        <dbReference type="Pfam" id="PF01494"/>
    </source>
</evidence>
<protein>
    <submittedName>
        <fullName evidence="2">FAD-dependent monooxygenase</fullName>
    </submittedName>
</protein>
<keyword evidence="2" id="KW-0503">Monooxygenase</keyword>
<proteinExistence type="predicted"/>
<dbReference type="PANTHER" id="PTHR46865:SF2">
    <property type="entry name" value="MONOOXYGENASE"/>
    <property type="match status" value="1"/>
</dbReference>
<dbReference type="SUPFAM" id="SSF51905">
    <property type="entry name" value="FAD/NAD(P)-binding domain"/>
    <property type="match status" value="1"/>
</dbReference>
<dbReference type="EMBL" id="JBHSBI010000007">
    <property type="protein sequence ID" value="MFC4008772.1"/>
    <property type="molecule type" value="Genomic_DNA"/>
</dbReference>
<dbReference type="PRINTS" id="PR00420">
    <property type="entry name" value="RNGMNOXGNASE"/>
</dbReference>
<keyword evidence="2" id="KW-0560">Oxidoreductase</keyword>
<gene>
    <name evidence="2" type="ORF">ACFOY2_16185</name>
</gene>
<evidence type="ECO:0000313" key="2">
    <source>
        <dbReference type="EMBL" id="MFC4008772.1"/>
    </source>
</evidence>
<dbReference type="Pfam" id="PF01494">
    <property type="entry name" value="FAD_binding_3"/>
    <property type="match status" value="1"/>
</dbReference>
<dbReference type="Proteomes" id="UP001595851">
    <property type="component" value="Unassembled WGS sequence"/>
</dbReference>
<dbReference type="InterPro" id="IPR036188">
    <property type="entry name" value="FAD/NAD-bd_sf"/>
</dbReference>